<comment type="caution">
    <text evidence="1">The sequence shown here is derived from an EMBL/GenBank/DDBJ whole genome shotgun (WGS) entry which is preliminary data.</text>
</comment>
<evidence type="ECO:0000313" key="1">
    <source>
        <dbReference type="EMBL" id="GGA44254.1"/>
    </source>
</evidence>
<dbReference type="PANTHER" id="PTHR41791:SF1">
    <property type="entry name" value="SSL7039 PROTEIN"/>
    <property type="match status" value="1"/>
</dbReference>
<dbReference type="InterPro" id="IPR009241">
    <property type="entry name" value="HigB-like"/>
</dbReference>
<sequence>MKEMEIRTTNVFDTWFAKLRDHNAKARIQVRIKRLARGNPGQTRTLTDGVQEMKIDYGPGYRVYFTERKGLIFVLLIGGDKTTQTEDIKRAIVVAKALEDA</sequence>
<dbReference type="InterPro" id="IPR014056">
    <property type="entry name" value="TypeIITA-like_toxin_pred"/>
</dbReference>
<dbReference type="Pfam" id="PF05973">
    <property type="entry name" value="Gp49"/>
    <property type="match status" value="1"/>
</dbReference>
<protein>
    <submittedName>
        <fullName evidence="1">Toxin, RelE family protein</fullName>
    </submittedName>
</protein>
<proteinExistence type="predicted"/>
<dbReference type="EMBL" id="BMJA01000003">
    <property type="protein sequence ID" value="GGA44254.1"/>
    <property type="molecule type" value="Genomic_DNA"/>
</dbReference>
<evidence type="ECO:0000313" key="2">
    <source>
        <dbReference type="Proteomes" id="UP000620046"/>
    </source>
</evidence>
<dbReference type="PIRSF" id="PIRSF028744">
    <property type="entry name" value="Addict_mod_HI1419"/>
    <property type="match status" value="1"/>
</dbReference>
<dbReference type="Proteomes" id="UP000620046">
    <property type="component" value="Unassembled WGS sequence"/>
</dbReference>
<dbReference type="PANTHER" id="PTHR41791">
    <property type="entry name" value="SSL7039 PROTEIN"/>
    <property type="match status" value="1"/>
</dbReference>
<gene>
    <name evidence="1" type="ORF">GCM10010981_36750</name>
</gene>
<accession>A0ABQ1GIS9</accession>
<dbReference type="NCBIfam" id="TIGR02683">
    <property type="entry name" value="upstrm_HI1419"/>
    <property type="match status" value="1"/>
</dbReference>
<organism evidence="1 2">
    <name type="scientific">Dyella nitratireducens</name>
    <dbReference type="NCBI Taxonomy" id="1849580"/>
    <lineage>
        <taxon>Bacteria</taxon>
        <taxon>Pseudomonadati</taxon>
        <taxon>Pseudomonadota</taxon>
        <taxon>Gammaproteobacteria</taxon>
        <taxon>Lysobacterales</taxon>
        <taxon>Rhodanobacteraceae</taxon>
        <taxon>Dyella</taxon>
    </lineage>
</organism>
<dbReference type="RefSeq" id="WP_188796461.1">
    <property type="nucleotide sequence ID" value="NZ_BMJA01000003.1"/>
</dbReference>
<name>A0ABQ1GIS9_9GAMM</name>
<keyword evidence="2" id="KW-1185">Reference proteome</keyword>
<reference evidence="2" key="1">
    <citation type="journal article" date="2019" name="Int. J. Syst. Evol. Microbiol.">
        <title>The Global Catalogue of Microorganisms (GCM) 10K type strain sequencing project: providing services to taxonomists for standard genome sequencing and annotation.</title>
        <authorList>
            <consortium name="The Broad Institute Genomics Platform"/>
            <consortium name="The Broad Institute Genome Sequencing Center for Infectious Disease"/>
            <person name="Wu L."/>
            <person name="Ma J."/>
        </authorList>
    </citation>
    <scope>NUCLEOTIDE SEQUENCE [LARGE SCALE GENOMIC DNA]</scope>
    <source>
        <strain evidence="2">CGMCC 1.15439</strain>
    </source>
</reference>